<evidence type="ECO:0000313" key="1">
    <source>
        <dbReference type="EMBL" id="GAI00490.1"/>
    </source>
</evidence>
<accession>X1LDL7</accession>
<gene>
    <name evidence="1" type="ORF">S03H2_72432</name>
</gene>
<protein>
    <submittedName>
        <fullName evidence="1">Uncharacterized protein</fullName>
    </submittedName>
</protein>
<feature type="non-terminal residue" evidence="1">
    <location>
        <position position="1"/>
    </location>
</feature>
<organism evidence="1">
    <name type="scientific">marine sediment metagenome</name>
    <dbReference type="NCBI Taxonomy" id="412755"/>
    <lineage>
        <taxon>unclassified sequences</taxon>
        <taxon>metagenomes</taxon>
        <taxon>ecological metagenomes</taxon>
    </lineage>
</organism>
<name>X1LDL7_9ZZZZ</name>
<comment type="caution">
    <text evidence="1">The sequence shown here is derived from an EMBL/GenBank/DDBJ whole genome shotgun (WGS) entry which is preliminary data.</text>
</comment>
<sequence length="29" mass="3478">AGPEETFCHPTGHREWSGHNLFDEFHYEF</sequence>
<proteinExistence type="predicted"/>
<dbReference type="EMBL" id="BARU01048964">
    <property type="protein sequence ID" value="GAI00490.1"/>
    <property type="molecule type" value="Genomic_DNA"/>
</dbReference>
<reference evidence="1" key="1">
    <citation type="journal article" date="2014" name="Front. Microbiol.">
        <title>High frequency of phylogenetically diverse reductive dehalogenase-homologous genes in deep subseafloor sedimentary metagenomes.</title>
        <authorList>
            <person name="Kawai M."/>
            <person name="Futagami T."/>
            <person name="Toyoda A."/>
            <person name="Takaki Y."/>
            <person name="Nishi S."/>
            <person name="Hori S."/>
            <person name="Arai W."/>
            <person name="Tsubouchi T."/>
            <person name="Morono Y."/>
            <person name="Uchiyama I."/>
            <person name="Ito T."/>
            <person name="Fujiyama A."/>
            <person name="Inagaki F."/>
            <person name="Takami H."/>
        </authorList>
    </citation>
    <scope>NUCLEOTIDE SEQUENCE</scope>
    <source>
        <strain evidence="1">Expedition CK06-06</strain>
    </source>
</reference>
<dbReference type="AlphaFoldDB" id="X1LDL7"/>